<evidence type="ECO:0000313" key="2">
    <source>
        <dbReference type="EMBL" id="TQM43588.1"/>
    </source>
</evidence>
<keyword evidence="1" id="KW-1133">Transmembrane helix</keyword>
<evidence type="ECO:0000313" key="3">
    <source>
        <dbReference type="Proteomes" id="UP000319818"/>
    </source>
</evidence>
<keyword evidence="1" id="KW-0472">Membrane</keyword>
<evidence type="ECO:0000256" key="1">
    <source>
        <dbReference type="SAM" id="Phobius"/>
    </source>
</evidence>
<name>A0A543GBZ6_9PSEU</name>
<dbReference type="EMBL" id="VFPH01000001">
    <property type="protein sequence ID" value="TQM43588.1"/>
    <property type="molecule type" value="Genomic_DNA"/>
</dbReference>
<comment type="caution">
    <text evidence="2">The sequence shown here is derived from an EMBL/GenBank/DDBJ whole genome shotgun (WGS) entry which is preliminary data.</text>
</comment>
<feature type="transmembrane region" description="Helical" evidence="1">
    <location>
        <begin position="203"/>
        <end position="223"/>
    </location>
</feature>
<dbReference type="Proteomes" id="UP000319818">
    <property type="component" value="Unassembled WGS sequence"/>
</dbReference>
<sequence length="398" mass="43385">MLLTGSDALLGQTERWFVRRGMPTMIEGYRFVQHVLPRMLPALAFVALASLAWLVPLRTAGSGRWLLLVLVLTLSVWATISVFVRRLPRFSPAATVVILAAYAAAPIAVPLLQLAVDDDITPPLGNVVGPMGFVVFFAAAFAATSLATTYGFGTLLRDAIRHALHDLRNSVHLLGRALPAMLFVTLFLFFTGELWQAMNRLTWWRLALVVGLFALVTVLAAAARLRDEIGRVEQDLSPPLLSAACEGTPLARVPIDELMRDRRLRAKPLDGRQSRNLLLMLATRQLVQAVVVGLALFAFFIVLGLIVVTPETAEQWIGSPPAPSVVLPTMPVALLRNATLFAAFGSMYFAITSMTDADHRQQFLAPVIDDVERTLAVRAVYLAVRDDSQTSAPTTPSG</sequence>
<keyword evidence="1" id="KW-0812">Transmembrane</keyword>
<dbReference type="OrthoDB" id="5242179at2"/>
<feature type="transmembrane region" description="Helical" evidence="1">
    <location>
        <begin position="35"/>
        <end position="53"/>
    </location>
</feature>
<feature type="transmembrane region" description="Helical" evidence="1">
    <location>
        <begin position="65"/>
        <end position="84"/>
    </location>
</feature>
<keyword evidence="3" id="KW-1185">Reference proteome</keyword>
<feature type="transmembrane region" description="Helical" evidence="1">
    <location>
        <begin position="128"/>
        <end position="152"/>
    </location>
</feature>
<feature type="transmembrane region" description="Helical" evidence="1">
    <location>
        <begin position="329"/>
        <end position="351"/>
    </location>
</feature>
<dbReference type="RefSeq" id="WP_142097343.1">
    <property type="nucleotide sequence ID" value="NZ_VFPH01000001.1"/>
</dbReference>
<reference evidence="2 3" key="1">
    <citation type="submission" date="2019-06" db="EMBL/GenBank/DDBJ databases">
        <title>Sequencing the genomes of 1000 actinobacteria strains.</title>
        <authorList>
            <person name="Klenk H.-P."/>
        </authorList>
    </citation>
    <scope>NUCLEOTIDE SEQUENCE [LARGE SCALE GENOMIC DNA]</scope>
    <source>
        <strain evidence="2 3">DSM 45511</strain>
    </source>
</reference>
<feature type="transmembrane region" description="Helical" evidence="1">
    <location>
        <begin position="96"/>
        <end position="116"/>
    </location>
</feature>
<feature type="transmembrane region" description="Helical" evidence="1">
    <location>
        <begin position="286"/>
        <end position="309"/>
    </location>
</feature>
<dbReference type="AlphaFoldDB" id="A0A543GBZ6"/>
<accession>A0A543GBZ6</accession>
<proteinExistence type="predicted"/>
<organism evidence="2 3">
    <name type="scientific">Pseudonocardia cypriaca</name>
    <dbReference type="NCBI Taxonomy" id="882449"/>
    <lineage>
        <taxon>Bacteria</taxon>
        <taxon>Bacillati</taxon>
        <taxon>Actinomycetota</taxon>
        <taxon>Actinomycetes</taxon>
        <taxon>Pseudonocardiales</taxon>
        <taxon>Pseudonocardiaceae</taxon>
        <taxon>Pseudonocardia</taxon>
    </lineage>
</organism>
<gene>
    <name evidence="2" type="ORF">FB388_0935</name>
</gene>
<protein>
    <submittedName>
        <fullName evidence="2">Uncharacterized protein</fullName>
    </submittedName>
</protein>
<feature type="transmembrane region" description="Helical" evidence="1">
    <location>
        <begin position="173"/>
        <end position="191"/>
    </location>
</feature>